<dbReference type="EMBL" id="JAGTAR010000094">
    <property type="protein sequence ID" value="MBR8538407.1"/>
    <property type="molecule type" value="Genomic_DNA"/>
</dbReference>
<organism evidence="2 3">
    <name type="scientific">Carboxylicivirga sediminis</name>
    <dbReference type="NCBI Taxonomy" id="2006564"/>
    <lineage>
        <taxon>Bacteria</taxon>
        <taxon>Pseudomonadati</taxon>
        <taxon>Bacteroidota</taxon>
        <taxon>Bacteroidia</taxon>
        <taxon>Marinilabiliales</taxon>
        <taxon>Marinilabiliaceae</taxon>
        <taxon>Carboxylicivirga</taxon>
    </lineage>
</organism>
<evidence type="ECO:0000313" key="3">
    <source>
        <dbReference type="Proteomes" id="UP000679220"/>
    </source>
</evidence>
<proteinExistence type="predicted"/>
<reference evidence="2" key="2">
    <citation type="submission" date="2021-04" db="EMBL/GenBank/DDBJ databases">
        <authorList>
            <person name="Zhang T."/>
            <person name="Zhang Y."/>
            <person name="Lu D."/>
            <person name="Zuo D."/>
            <person name="Du Z."/>
        </authorList>
    </citation>
    <scope>NUCLEOTIDE SEQUENCE</scope>
    <source>
        <strain evidence="2">JR1</strain>
    </source>
</reference>
<feature type="coiled-coil region" evidence="1">
    <location>
        <begin position="11"/>
        <end position="70"/>
    </location>
</feature>
<comment type="caution">
    <text evidence="2">The sequence shown here is derived from an EMBL/GenBank/DDBJ whole genome shotgun (WGS) entry which is preliminary data.</text>
</comment>
<gene>
    <name evidence="2" type="ORF">KDU71_22755</name>
</gene>
<evidence type="ECO:0000256" key="1">
    <source>
        <dbReference type="SAM" id="Coils"/>
    </source>
</evidence>
<name>A0A941J3G7_9BACT</name>
<reference evidence="2" key="1">
    <citation type="journal article" date="2018" name="Int. J. Syst. Evol. Microbiol.">
        <title>Carboxylicivirga sediminis sp. nov., isolated from coastal sediment.</title>
        <authorList>
            <person name="Wang F.Q."/>
            <person name="Ren L.H."/>
            <person name="Zou R.J."/>
            <person name="Sun Y.Z."/>
            <person name="Liu X.J."/>
            <person name="Jiang F."/>
            <person name="Liu L.J."/>
        </authorList>
    </citation>
    <scope>NUCLEOTIDE SEQUENCE</scope>
    <source>
        <strain evidence="2">JR1</strain>
    </source>
</reference>
<dbReference type="RefSeq" id="WP_212193430.1">
    <property type="nucleotide sequence ID" value="NZ_JAGTAR010000094.1"/>
</dbReference>
<protein>
    <submittedName>
        <fullName evidence="2">Uncharacterized protein</fullName>
    </submittedName>
</protein>
<feature type="non-terminal residue" evidence="2">
    <location>
        <position position="71"/>
    </location>
</feature>
<dbReference type="AlphaFoldDB" id="A0A941J3G7"/>
<accession>A0A941J3G7</accession>
<keyword evidence="1" id="KW-0175">Coiled coil</keyword>
<evidence type="ECO:0000313" key="2">
    <source>
        <dbReference type="EMBL" id="MBR8538407.1"/>
    </source>
</evidence>
<keyword evidence="3" id="KW-1185">Reference proteome</keyword>
<sequence>MSQNSDNEKLIEQLLQERDEMYCELSRLRQADEGYVEALKAQNKALEAKINKQDELLHKKEEQLNKLTDQL</sequence>
<dbReference type="Proteomes" id="UP000679220">
    <property type="component" value="Unassembled WGS sequence"/>
</dbReference>